<evidence type="ECO:0000256" key="10">
    <source>
        <dbReference type="SAM" id="Phobius"/>
    </source>
</evidence>
<dbReference type="Gene3D" id="1.20.1280.290">
    <property type="match status" value="2"/>
</dbReference>
<evidence type="ECO:0000256" key="3">
    <source>
        <dbReference type="ARBA" id="ARBA00022692"/>
    </source>
</evidence>
<accession>A0A8K0GH65</accession>
<feature type="transmembrane region" description="Helical" evidence="10">
    <location>
        <begin position="200"/>
        <end position="224"/>
    </location>
</feature>
<evidence type="ECO:0000256" key="2">
    <source>
        <dbReference type="ARBA" id="ARBA00022448"/>
    </source>
</evidence>
<dbReference type="AlphaFoldDB" id="A0A8K0GH65"/>
<evidence type="ECO:0000256" key="7">
    <source>
        <dbReference type="ARBA" id="ARBA00038475"/>
    </source>
</evidence>
<dbReference type="Pfam" id="PF04193">
    <property type="entry name" value="PQ-loop"/>
    <property type="match status" value="2"/>
</dbReference>
<keyword evidence="3 9" id="KW-0812">Transmembrane</keyword>
<dbReference type="FunFam" id="1.20.1280.290:FF:000006">
    <property type="entry name" value="mannose-P-dolichol utilization defect 1 protein"/>
    <property type="match status" value="1"/>
</dbReference>
<evidence type="ECO:0000256" key="4">
    <source>
        <dbReference type="ARBA" id="ARBA00022737"/>
    </source>
</evidence>
<dbReference type="SMART" id="SM00679">
    <property type="entry name" value="CTNS"/>
    <property type="match status" value="2"/>
</dbReference>
<dbReference type="PANTHER" id="PTHR12226:SF2">
    <property type="entry name" value="MANNOSE-P-DOLICHOL UTILIZATION DEFECT 1 PROTEIN"/>
    <property type="match status" value="1"/>
</dbReference>
<keyword evidence="6 9" id="KW-0472">Membrane</keyword>
<sequence length="232" mass="26029">MNQIKNILTPECYHKYFTLNEFFDGNCLKILLSKLTGLAVMIAAFPAKVPQIVKIYENKSGEGISLPSVTLELVAYAVYMSYSYSKDYPFHQWGEVLFLMIQTLAIAVLCLYYAGATELAAAYAVLYSTYCVIMMEVVPTELLWTMQSLNILVFTVAKGLQIHTNYENGHTGQLSEITLGLLFTGSLGRIFTSIQETGDFIVILANLLSCAANAILIGQIWYYWDVTKEKFD</sequence>
<evidence type="ECO:0000313" key="11">
    <source>
        <dbReference type="EMBL" id="KAF2897883.1"/>
    </source>
</evidence>
<reference evidence="11" key="1">
    <citation type="submission" date="2019-08" db="EMBL/GenBank/DDBJ databases">
        <title>The genome of the North American firefly Photinus pyralis.</title>
        <authorList>
            <consortium name="Photinus pyralis genome working group"/>
            <person name="Fallon T.R."/>
            <person name="Sander Lower S.E."/>
            <person name="Weng J.-K."/>
        </authorList>
    </citation>
    <scope>NUCLEOTIDE SEQUENCE</scope>
    <source>
        <strain evidence="11">TRF0915ILg1</strain>
        <tissue evidence="11">Whole body</tissue>
    </source>
</reference>
<dbReference type="InterPro" id="IPR006603">
    <property type="entry name" value="PQ-loop_rpt"/>
</dbReference>
<dbReference type="GO" id="GO:0009312">
    <property type="term" value="P:oligosaccharide biosynthetic process"/>
    <property type="evidence" value="ECO:0007669"/>
    <property type="project" value="TreeGrafter"/>
</dbReference>
<comment type="subcellular location">
    <subcellularLocation>
        <location evidence="1 9">Membrane</location>
        <topology evidence="1 9">Multi-pass membrane protein</topology>
    </subcellularLocation>
</comment>
<dbReference type="GO" id="GO:0016020">
    <property type="term" value="C:membrane"/>
    <property type="evidence" value="ECO:0007669"/>
    <property type="project" value="UniProtKB-SubCell"/>
</dbReference>
<dbReference type="EMBL" id="VTPC01003882">
    <property type="protein sequence ID" value="KAF2897883.1"/>
    <property type="molecule type" value="Genomic_DNA"/>
</dbReference>
<proteinExistence type="inferred from homology"/>
<evidence type="ECO:0000256" key="1">
    <source>
        <dbReference type="ARBA" id="ARBA00004141"/>
    </source>
</evidence>
<comment type="similarity">
    <text evidence="7 9">Belongs to the MPDU1 (TC 2.A.43.3) family.</text>
</comment>
<protein>
    <recommendedName>
        <fullName evidence="8 9">Mannose-P-dolichol utilization defect 1 protein homolog</fullName>
    </recommendedName>
</protein>
<evidence type="ECO:0000256" key="9">
    <source>
        <dbReference type="PIRNR" id="PIRNR023381"/>
    </source>
</evidence>
<feature type="transmembrane region" description="Helical" evidence="10">
    <location>
        <begin position="64"/>
        <end position="84"/>
    </location>
</feature>
<evidence type="ECO:0000313" key="12">
    <source>
        <dbReference type="Proteomes" id="UP000801492"/>
    </source>
</evidence>
<dbReference type="OrthoDB" id="271506at2759"/>
<dbReference type="Proteomes" id="UP000801492">
    <property type="component" value="Unassembled WGS sequence"/>
</dbReference>
<dbReference type="InterPro" id="IPR016817">
    <property type="entry name" value="MannP-dilichol_defect-1"/>
</dbReference>
<dbReference type="PIRSF" id="PIRSF023381">
    <property type="entry name" value="MannP-dilichol_defect-1p"/>
    <property type="match status" value="1"/>
</dbReference>
<dbReference type="PANTHER" id="PTHR12226">
    <property type="entry name" value="MANNOSE-P-DOLICHOL UTILIZATION DEFECT 1 LEC35 -RELATED"/>
    <property type="match status" value="1"/>
</dbReference>
<comment type="caution">
    <text evidence="11">The sequence shown here is derived from an EMBL/GenBank/DDBJ whole genome shotgun (WGS) entry which is preliminary data.</text>
</comment>
<organism evidence="11 12">
    <name type="scientific">Ignelater luminosus</name>
    <name type="common">Cucubano</name>
    <name type="synonym">Pyrophorus luminosus</name>
    <dbReference type="NCBI Taxonomy" id="2038154"/>
    <lineage>
        <taxon>Eukaryota</taxon>
        <taxon>Metazoa</taxon>
        <taxon>Ecdysozoa</taxon>
        <taxon>Arthropoda</taxon>
        <taxon>Hexapoda</taxon>
        <taxon>Insecta</taxon>
        <taxon>Pterygota</taxon>
        <taxon>Neoptera</taxon>
        <taxon>Endopterygota</taxon>
        <taxon>Coleoptera</taxon>
        <taxon>Polyphaga</taxon>
        <taxon>Elateriformia</taxon>
        <taxon>Elateroidea</taxon>
        <taxon>Elateridae</taxon>
        <taxon>Agrypninae</taxon>
        <taxon>Pyrophorini</taxon>
        <taxon>Ignelater</taxon>
    </lineage>
</organism>
<keyword evidence="2" id="KW-0813">Transport</keyword>
<evidence type="ECO:0000256" key="5">
    <source>
        <dbReference type="ARBA" id="ARBA00022989"/>
    </source>
</evidence>
<gene>
    <name evidence="11" type="ORF">ILUMI_08292</name>
</gene>
<evidence type="ECO:0000256" key="6">
    <source>
        <dbReference type="ARBA" id="ARBA00023136"/>
    </source>
</evidence>
<keyword evidence="12" id="KW-1185">Reference proteome</keyword>
<evidence type="ECO:0000256" key="8">
    <source>
        <dbReference type="ARBA" id="ARBA00067517"/>
    </source>
</evidence>
<keyword evidence="5 9" id="KW-1133">Transmembrane helix</keyword>
<keyword evidence="4" id="KW-0677">Repeat</keyword>
<name>A0A8K0GH65_IGNLU</name>